<dbReference type="SUPFAM" id="SSF52540">
    <property type="entry name" value="P-loop containing nucleoside triphosphate hydrolases"/>
    <property type="match status" value="1"/>
</dbReference>
<evidence type="ECO:0000259" key="6">
    <source>
        <dbReference type="PROSITE" id="PS51192"/>
    </source>
</evidence>
<evidence type="ECO:0000256" key="3">
    <source>
        <dbReference type="ARBA" id="ARBA00022806"/>
    </source>
</evidence>
<dbReference type="AlphaFoldDB" id="A0A8S3PZD3"/>
<accession>A0A8S3PZD3</accession>
<dbReference type="PANTHER" id="PTHR47961">
    <property type="entry name" value="DNA POLYMERASE THETA, PUTATIVE (AFU_ORTHOLOGUE AFUA_1G05260)-RELATED"/>
    <property type="match status" value="1"/>
</dbReference>
<keyword evidence="3" id="KW-0347">Helicase</keyword>
<evidence type="ECO:0000256" key="1">
    <source>
        <dbReference type="ARBA" id="ARBA00022741"/>
    </source>
</evidence>
<dbReference type="InterPro" id="IPR050474">
    <property type="entry name" value="Hel308_SKI2-like"/>
</dbReference>
<keyword evidence="8" id="KW-1185">Reference proteome</keyword>
<dbReference type="GO" id="GO:0003678">
    <property type="term" value="F:DNA helicase activity"/>
    <property type="evidence" value="ECO:0007669"/>
    <property type="project" value="UniProtKB-EC"/>
</dbReference>
<gene>
    <name evidence="7" type="ORF">MEDL_4441</name>
</gene>
<name>A0A8S3PZD3_MYTED</name>
<dbReference type="PROSITE" id="PS51192">
    <property type="entry name" value="HELICASE_ATP_BIND_1"/>
    <property type="match status" value="1"/>
</dbReference>
<dbReference type="Proteomes" id="UP000683360">
    <property type="component" value="Unassembled WGS sequence"/>
</dbReference>
<dbReference type="Pfam" id="PF00270">
    <property type="entry name" value="DEAD"/>
    <property type="match status" value="1"/>
</dbReference>
<evidence type="ECO:0000313" key="8">
    <source>
        <dbReference type="Proteomes" id="UP000683360"/>
    </source>
</evidence>
<keyword evidence="1" id="KW-0547">Nucleotide-binding</keyword>
<dbReference type="OrthoDB" id="2320933at2759"/>
<dbReference type="InterPro" id="IPR014001">
    <property type="entry name" value="Helicase_ATP-bd"/>
</dbReference>
<evidence type="ECO:0000313" key="7">
    <source>
        <dbReference type="EMBL" id="CAG2189014.1"/>
    </source>
</evidence>
<dbReference type="EC" id="3.6.4.12" evidence="7"/>
<dbReference type="PANTHER" id="PTHR47961:SF12">
    <property type="entry name" value="HELICASE POLQ-LIKE"/>
    <property type="match status" value="1"/>
</dbReference>
<evidence type="ECO:0000256" key="2">
    <source>
        <dbReference type="ARBA" id="ARBA00022801"/>
    </source>
</evidence>
<feature type="region of interest" description="Disordered" evidence="5">
    <location>
        <begin position="1"/>
        <end position="27"/>
    </location>
</feature>
<keyword evidence="2 7" id="KW-0378">Hydrolase</keyword>
<dbReference type="InterPro" id="IPR011545">
    <property type="entry name" value="DEAD/DEAH_box_helicase_dom"/>
</dbReference>
<dbReference type="EMBL" id="CAJPWZ010000283">
    <property type="protein sequence ID" value="CAG2189014.1"/>
    <property type="molecule type" value="Genomic_DNA"/>
</dbReference>
<evidence type="ECO:0000256" key="4">
    <source>
        <dbReference type="ARBA" id="ARBA00022840"/>
    </source>
</evidence>
<dbReference type="InterPro" id="IPR027417">
    <property type="entry name" value="P-loop_NTPase"/>
</dbReference>
<evidence type="ECO:0000256" key="5">
    <source>
        <dbReference type="SAM" id="MobiDB-lite"/>
    </source>
</evidence>
<feature type="domain" description="Helicase ATP-binding" evidence="6">
    <location>
        <begin position="113"/>
        <end position="237"/>
    </location>
</feature>
<organism evidence="7 8">
    <name type="scientific">Mytilus edulis</name>
    <name type="common">Blue mussel</name>
    <dbReference type="NCBI Taxonomy" id="6550"/>
    <lineage>
        <taxon>Eukaryota</taxon>
        <taxon>Metazoa</taxon>
        <taxon>Spiralia</taxon>
        <taxon>Lophotrochozoa</taxon>
        <taxon>Mollusca</taxon>
        <taxon>Bivalvia</taxon>
        <taxon>Autobranchia</taxon>
        <taxon>Pteriomorphia</taxon>
        <taxon>Mytilida</taxon>
        <taxon>Mytiloidea</taxon>
        <taxon>Mytilidae</taxon>
        <taxon>Mytilinae</taxon>
        <taxon>Mytilus</taxon>
    </lineage>
</organism>
<keyword evidence="4" id="KW-0067">ATP-binding</keyword>
<proteinExistence type="predicted"/>
<dbReference type="GO" id="GO:0003676">
    <property type="term" value="F:nucleic acid binding"/>
    <property type="evidence" value="ECO:0007669"/>
    <property type="project" value="InterPro"/>
</dbReference>
<dbReference type="GO" id="GO:0016787">
    <property type="term" value="F:hydrolase activity"/>
    <property type="evidence" value="ECO:0007669"/>
    <property type="project" value="UniProtKB-KW"/>
</dbReference>
<dbReference type="GO" id="GO:0005524">
    <property type="term" value="F:ATP binding"/>
    <property type="evidence" value="ECO:0007669"/>
    <property type="project" value="UniProtKB-KW"/>
</dbReference>
<reference evidence="7" key="1">
    <citation type="submission" date="2021-03" db="EMBL/GenBank/DDBJ databases">
        <authorList>
            <person name="Bekaert M."/>
        </authorList>
    </citation>
    <scope>NUCLEOTIDE SEQUENCE</scope>
</reference>
<feature type="compositionally biased region" description="Basic residues" evidence="5">
    <location>
        <begin position="10"/>
        <end position="19"/>
    </location>
</feature>
<protein>
    <submittedName>
        <fullName evidence="7">HELQ</fullName>
        <ecNumber evidence="7">3.6.4.12</ecNumber>
    </submittedName>
</protein>
<comment type="caution">
    <text evidence="7">The sequence shown here is derived from an EMBL/GenBank/DDBJ whole genome shotgun (WGS) entry which is preliminary data.</text>
</comment>
<sequence length="237" mass="27027">MPADVEKGPCRRFGKTRRKSSSDLKDEINRQSKYFKSEPNVKCDYEISNCQFNDTVSPNDNFSRFANSFNNERKKHVKTEKTVPLTPVNTLRDRIKQRLHNNTGVKTPQGPGSVIQQQLQKVQEEMERLKTKGKLDFLVEEYAGSKGRFPPMKRRNKRSLYIATIEKAHSLINSLIENNRLDTLGLVVVDELHMIGEGGSRGATLESTLLKIIHKQSNTKIIGLSATLNNIEDLRIF</sequence>
<dbReference type="Gene3D" id="3.40.50.300">
    <property type="entry name" value="P-loop containing nucleotide triphosphate hydrolases"/>
    <property type="match status" value="1"/>
</dbReference>